<protein>
    <submittedName>
        <fullName evidence="1">Predicted protein</fullName>
    </submittedName>
</protein>
<gene>
    <name evidence="1" type="ORF">ARALYDRAFT_910741</name>
</gene>
<dbReference type="Gramene" id="scaffold_602798.1">
    <property type="protein sequence ID" value="scaffold_602798.1"/>
    <property type="gene ID" value="scaffold_602798.1"/>
</dbReference>
<evidence type="ECO:0000313" key="2">
    <source>
        <dbReference type="Proteomes" id="UP000008694"/>
    </source>
</evidence>
<dbReference type="HOGENOM" id="CLU_3089955_0_0_1"/>
<dbReference type="EMBL" id="GL348718">
    <property type="protein sequence ID" value="EFH50583.1"/>
    <property type="molecule type" value="Genomic_DNA"/>
</dbReference>
<proteinExistence type="predicted"/>
<dbReference type="AlphaFoldDB" id="D7M5C9"/>
<keyword evidence="2" id="KW-1185">Reference proteome</keyword>
<sequence>MAFEAFTVKARSEHLLPALHLRHHSPTSLDESAVFAHGAGREPRAKVLREQR</sequence>
<accession>D7M5C9</accession>
<reference evidence="2" key="1">
    <citation type="journal article" date="2011" name="Nat. Genet.">
        <title>The Arabidopsis lyrata genome sequence and the basis of rapid genome size change.</title>
        <authorList>
            <person name="Hu T.T."/>
            <person name="Pattyn P."/>
            <person name="Bakker E.G."/>
            <person name="Cao J."/>
            <person name="Cheng J.-F."/>
            <person name="Clark R.M."/>
            <person name="Fahlgren N."/>
            <person name="Fawcett J.A."/>
            <person name="Grimwood J."/>
            <person name="Gundlach H."/>
            <person name="Haberer G."/>
            <person name="Hollister J.D."/>
            <person name="Ossowski S."/>
            <person name="Ottilar R.P."/>
            <person name="Salamov A.A."/>
            <person name="Schneeberger K."/>
            <person name="Spannagl M."/>
            <person name="Wang X."/>
            <person name="Yang L."/>
            <person name="Nasrallah M.E."/>
            <person name="Bergelson J."/>
            <person name="Carrington J.C."/>
            <person name="Gaut B.S."/>
            <person name="Schmutz J."/>
            <person name="Mayer K.F.X."/>
            <person name="Van de Peer Y."/>
            <person name="Grigoriev I.V."/>
            <person name="Nordborg M."/>
            <person name="Weigel D."/>
            <person name="Guo Y.-L."/>
        </authorList>
    </citation>
    <scope>NUCLEOTIDE SEQUENCE [LARGE SCALE GENOMIC DNA]</scope>
    <source>
        <strain evidence="2">cv. MN47</strain>
    </source>
</reference>
<dbReference type="Proteomes" id="UP000008694">
    <property type="component" value="Unassembled WGS sequence"/>
</dbReference>
<organism evidence="2">
    <name type="scientific">Arabidopsis lyrata subsp. lyrata</name>
    <name type="common">Lyre-leaved rock-cress</name>
    <dbReference type="NCBI Taxonomy" id="81972"/>
    <lineage>
        <taxon>Eukaryota</taxon>
        <taxon>Viridiplantae</taxon>
        <taxon>Streptophyta</taxon>
        <taxon>Embryophyta</taxon>
        <taxon>Tracheophyta</taxon>
        <taxon>Spermatophyta</taxon>
        <taxon>Magnoliopsida</taxon>
        <taxon>eudicotyledons</taxon>
        <taxon>Gunneridae</taxon>
        <taxon>Pentapetalae</taxon>
        <taxon>rosids</taxon>
        <taxon>malvids</taxon>
        <taxon>Brassicales</taxon>
        <taxon>Brassicaceae</taxon>
        <taxon>Camelineae</taxon>
        <taxon>Arabidopsis</taxon>
    </lineage>
</organism>
<evidence type="ECO:0000313" key="1">
    <source>
        <dbReference type="EMBL" id="EFH50583.1"/>
    </source>
</evidence>
<name>D7M5C9_ARALL</name>